<dbReference type="FunFam" id="3.40.50.720:FF:000090">
    <property type="entry name" value="NADP-dependent mannitol dehydrogenase"/>
    <property type="match status" value="1"/>
</dbReference>
<comment type="similarity">
    <text evidence="1">Belongs to the short-chain dehydrogenases/reductases (SDR) family.</text>
</comment>
<organism evidence="4 5">
    <name type="scientific">Acaromyces ingoldii</name>
    <dbReference type="NCBI Taxonomy" id="215250"/>
    <lineage>
        <taxon>Eukaryota</taxon>
        <taxon>Fungi</taxon>
        <taxon>Dikarya</taxon>
        <taxon>Basidiomycota</taxon>
        <taxon>Ustilaginomycotina</taxon>
        <taxon>Exobasidiomycetes</taxon>
        <taxon>Exobasidiales</taxon>
        <taxon>Cryptobasidiaceae</taxon>
        <taxon>Acaromyces</taxon>
    </lineage>
</organism>
<dbReference type="EMBL" id="KZ819637">
    <property type="protein sequence ID" value="PWN88892.1"/>
    <property type="molecule type" value="Genomic_DNA"/>
</dbReference>
<dbReference type="AlphaFoldDB" id="A0A316YI91"/>
<dbReference type="OrthoDB" id="5325318at2759"/>
<dbReference type="SUPFAM" id="SSF51735">
    <property type="entry name" value="NAD(P)-binding Rossmann-fold domains"/>
    <property type="match status" value="1"/>
</dbReference>
<dbReference type="PRINTS" id="PR00080">
    <property type="entry name" value="SDRFAMILY"/>
</dbReference>
<dbReference type="Proteomes" id="UP000245768">
    <property type="component" value="Unassembled WGS sequence"/>
</dbReference>
<dbReference type="Gene3D" id="3.40.50.720">
    <property type="entry name" value="NAD(P)-binding Rossmann-like Domain"/>
    <property type="match status" value="1"/>
</dbReference>
<proteinExistence type="inferred from homology"/>
<evidence type="ECO:0000256" key="3">
    <source>
        <dbReference type="ARBA" id="ARBA00023002"/>
    </source>
</evidence>
<evidence type="ECO:0000256" key="2">
    <source>
        <dbReference type="ARBA" id="ARBA00022857"/>
    </source>
</evidence>
<dbReference type="STRING" id="215250.A0A316YI91"/>
<dbReference type="InterPro" id="IPR020904">
    <property type="entry name" value="Sc_DH/Rdtase_CS"/>
</dbReference>
<reference evidence="4 5" key="1">
    <citation type="journal article" date="2018" name="Mol. Biol. Evol.">
        <title>Broad Genomic Sampling Reveals a Smut Pathogenic Ancestry of the Fungal Clade Ustilaginomycotina.</title>
        <authorList>
            <person name="Kijpornyongpan T."/>
            <person name="Mondo S.J."/>
            <person name="Barry K."/>
            <person name="Sandor L."/>
            <person name="Lee J."/>
            <person name="Lipzen A."/>
            <person name="Pangilinan J."/>
            <person name="LaButti K."/>
            <person name="Hainaut M."/>
            <person name="Henrissat B."/>
            <person name="Grigoriev I.V."/>
            <person name="Spatafora J.W."/>
            <person name="Aime M.C."/>
        </authorList>
    </citation>
    <scope>NUCLEOTIDE SEQUENCE [LARGE SCALE GENOMIC DNA]</scope>
    <source>
        <strain evidence="4 5">MCA 4198</strain>
    </source>
</reference>
<dbReference type="InterPro" id="IPR036291">
    <property type="entry name" value="NAD(P)-bd_dom_sf"/>
</dbReference>
<evidence type="ECO:0000313" key="4">
    <source>
        <dbReference type="EMBL" id="PWN88892.1"/>
    </source>
</evidence>
<evidence type="ECO:0000313" key="5">
    <source>
        <dbReference type="Proteomes" id="UP000245768"/>
    </source>
</evidence>
<dbReference type="GeneID" id="37045039"/>
<dbReference type="GO" id="GO:0044281">
    <property type="term" value="P:small molecule metabolic process"/>
    <property type="evidence" value="ECO:0007669"/>
    <property type="project" value="UniProtKB-ARBA"/>
</dbReference>
<keyword evidence="5" id="KW-1185">Reference proteome</keyword>
<dbReference type="PANTHER" id="PTHR43008:SF14">
    <property type="entry name" value="DEHYDROGENASE ARBD, PUTATIVE-RELATED"/>
    <property type="match status" value="1"/>
</dbReference>
<dbReference type="GO" id="GO:0005975">
    <property type="term" value="P:carbohydrate metabolic process"/>
    <property type="evidence" value="ECO:0007669"/>
    <property type="project" value="UniProtKB-ARBA"/>
</dbReference>
<accession>A0A316YI91</accession>
<dbReference type="PROSITE" id="PS00061">
    <property type="entry name" value="ADH_SHORT"/>
    <property type="match status" value="1"/>
</dbReference>
<dbReference type="GO" id="GO:0050664">
    <property type="term" value="F:oxidoreductase activity, acting on NAD(P)H, oxygen as acceptor"/>
    <property type="evidence" value="ECO:0007669"/>
    <property type="project" value="TreeGrafter"/>
</dbReference>
<dbReference type="InParanoid" id="A0A316YI91"/>
<sequence>MDDKVCVVTGAAMGLGNVMARAFIESGASKLAILDLSAEKATAAADEAQRWFEDAYGGGGGAELDIVGVQCDVADEASVAAAMDDVHKRFGRIDVCVNSAGVVENFPAETYSTARMKWLYDINLNGSMYVAREAAKHMFADGNQGSIILVASMSGSIVNLPQPQAPYNASKAAVKHLASCLAVEWATRGVRVNSLSPGYMLTSLTRVMTETSSEGKKLREAWEAKTPMGRMGEPDDLKGAAVYLASDASRFTTGTDLIVDGGYCCP</sequence>
<keyword evidence="2" id="KW-0521">NADP</keyword>
<dbReference type="InterPro" id="IPR002347">
    <property type="entry name" value="SDR_fam"/>
</dbReference>
<gene>
    <name evidence="4" type="ORF">FA10DRAFT_272275</name>
</gene>
<evidence type="ECO:0000256" key="1">
    <source>
        <dbReference type="ARBA" id="ARBA00006484"/>
    </source>
</evidence>
<dbReference type="PANTHER" id="PTHR43008">
    <property type="entry name" value="BENZIL REDUCTASE"/>
    <property type="match status" value="1"/>
</dbReference>
<keyword evidence="3" id="KW-0560">Oxidoreductase</keyword>
<dbReference type="PRINTS" id="PR00081">
    <property type="entry name" value="GDHRDH"/>
</dbReference>
<dbReference type="Pfam" id="PF13561">
    <property type="entry name" value="adh_short_C2"/>
    <property type="match status" value="1"/>
</dbReference>
<dbReference type="RefSeq" id="XP_025376090.1">
    <property type="nucleotide sequence ID" value="XM_025523123.1"/>
</dbReference>
<protein>
    <submittedName>
        <fullName evidence="4">NAD(P)-binding protein</fullName>
    </submittedName>
</protein>
<name>A0A316YI91_9BASI</name>
<dbReference type="GO" id="GO:0050085">
    <property type="term" value="F:mannitol 2-dehydrogenase (NADP+) activity"/>
    <property type="evidence" value="ECO:0007669"/>
    <property type="project" value="UniProtKB-ARBA"/>
</dbReference>